<accession>A0ABQ9XKT5</accession>
<reference evidence="3 4" key="1">
    <citation type="journal article" date="2022" name="bioRxiv">
        <title>Genomics of Preaxostyla Flagellates Illuminates Evolutionary Transitions and the Path Towards Mitochondrial Loss.</title>
        <authorList>
            <person name="Novak L.V.F."/>
            <person name="Treitli S.C."/>
            <person name="Pyrih J."/>
            <person name="Halakuc P."/>
            <person name="Pipaliya S.V."/>
            <person name="Vacek V."/>
            <person name="Brzon O."/>
            <person name="Soukal P."/>
            <person name="Eme L."/>
            <person name="Dacks J.B."/>
            <person name="Karnkowska A."/>
            <person name="Elias M."/>
            <person name="Hampl V."/>
        </authorList>
    </citation>
    <scope>NUCLEOTIDE SEQUENCE [LARGE SCALE GENOMIC DNA]</scope>
    <source>
        <strain evidence="3">NAU3</strain>
        <tissue evidence="3">Gut</tissue>
    </source>
</reference>
<comment type="caution">
    <text evidence="3">The sequence shown here is derived from an EMBL/GenBank/DDBJ whole genome shotgun (WGS) entry which is preliminary data.</text>
</comment>
<evidence type="ECO:0000313" key="4">
    <source>
        <dbReference type="Proteomes" id="UP001281761"/>
    </source>
</evidence>
<name>A0ABQ9XKT5_9EUKA</name>
<evidence type="ECO:0000256" key="1">
    <source>
        <dbReference type="SAM" id="MobiDB-lite"/>
    </source>
</evidence>
<dbReference type="InterPro" id="IPR002108">
    <property type="entry name" value="ADF-H"/>
</dbReference>
<keyword evidence="4" id="KW-1185">Reference proteome</keyword>
<gene>
    <name evidence="3" type="ORF">BLNAU_12930</name>
</gene>
<protein>
    <submittedName>
        <fullName evidence="3">Cofilin/tropomyosin-type actin-binding protein</fullName>
    </submittedName>
</protein>
<organism evidence="3 4">
    <name type="scientific">Blattamonas nauphoetae</name>
    <dbReference type="NCBI Taxonomy" id="2049346"/>
    <lineage>
        <taxon>Eukaryota</taxon>
        <taxon>Metamonada</taxon>
        <taxon>Preaxostyla</taxon>
        <taxon>Oxymonadida</taxon>
        <taxon>Blattamonas</taxon>
    </lineage>
</organism>
<dbReference type="PANTHER" id="PTHR10829:SF56">
    <property type="entry name" value="ADF-H DOMAIN-CONTAINING PROTEIN"/>
    <property type="match status" value="1"/>
</dbReference>
<dbReference type="SUPFAM" id="SSF55753">
    <property type="entry name" value="Actin depolymerizing proteins"/>
    <property type="match status" value="1"/>
</dbReference>
<dbReference type="Proteomes" id="UP001281761">
    <property type="component" value="Unassembled WGS sequence"/>
</dbReference>
<feature type="region of interest" description="Disordered" evidence="1">
    <location>
        <begin position="143"/>
        <end position="174"/>
    </location>
</feature>
<feature type="domain" description="ADF-H" evidence="2">
    <location>
        <begin position="8"/>
        <end position="141"/>
    </location>
</feature>
<dbReference type="CDD" id="cd11282">
    <property type="entry name" value="ADF_coactosin_like"/>
    <property type="match status" value="1"/>
</dbReference>
<dbReference type="SMART" id="SM00102">
    <property type="entry name" value="ADF"/>
    <property type="match status" value="1"/>
</dbReference>
<dbReference type="InterPro" id="IPR029006">
    <property type="entry name" value="ADF-H/Gelsolin-like_dom_sf"/>
</dbReference>
<evidence type="ECO:0000259" key="2">
    <source>
        <dbReference type="PROSITE" id="PS51263"/>
    </source>
</evidence>
<dbReference type="PANTHER" id="PTHR10829">
    <property type="entry name" value="CORTACTIN AND DREBRIN"/>
    <property type="match status" value="1"/>
</dbReference>
<dbReference type="PROSITE" id="PS51263">
    <property type="entry name" value="ADF_H"/>
    <property type="match status" value="1"/>
</dbReference>
<proteinExistence type="predicted"/>
<evidence type="ECO:0000313" key="3">
    <source>
        <dbReference type="EMBL" id="KAK2952079.1"/>
    </source>
</evidence>
<dbReference type="Pfam" id="PF00241">
    <property type="entry name" value="Cofilin_ADF"/>
    <property type="match status" value="1"/>
</dbReference>
<dbReference type="Gene3D" id="3.40.20.10">
    <property type="entry name" value="Severin"/>
    <property type="match status" value="1"/>
</dbReference>
<sequence>MTYTTRGPIQVKDEETIAEAVKAIRDDSSQTDLIVLGYDTEKQNAITLIHSGGDGFDGMKSYMQPEFMGYALLRLISGDAESKRTKFVFVSFSGEKVSLVKKGKMGTHVSEVNNLLGYSHISIQASTPAELDLDSIKATLKKAGGADYDTGSNKHGYDSNVGSIRKEGAQAYSQ</sequence>
<dbReference type="EMBL" id="JARBJD010000108">
    <property type="protein sequence ID" value="KAK2952079.1"/>
    <property type="molecule type" value="Genomic_DNA"/>
</dbReference>